<dbReference type="GO" id="GO:0005759">
    <property type="term" value="C:mitochondrial matrix"/>
    <property type="evidence" value="ECO:0007669"/>
    <property type="project" value="TreeGrafter"/>
</dbReference>
<evidence type="ECO:0000313" key="4">
    <source>
        <dbReference type="Proteomes" id="UP000002748"/>
    </source>
</evidence>
<proteinExistence type="inferred from homology"/>
<dbReference type="OrthoDB" id="203381at2759"/>
<comment type="caution">
    <text evidence="3">The sequence shown here is derived from an EMBL/GenBank/DDBJ whole genome shotgun (WGS) entry which is preliminary data.</text>
</comment>
<dbReference type="Pfam" id="PF01722">
    <property type="entry name" value="BolA"/>
    <property type="match status" value="1"/>
</dbReference>
<dbReference type="RefSeq" id="XP_014176337.1">
    <property type="nucleotide sequence ID" value="XM_014320862.1"/>
</dbReference>
<organism evidence="3 4">
    <name type="scientific">Trichosporon asahii var. asahii (strain ATCC 90039 / CBS 2479 / JCM 2466 / KCTC 7840 / NBRC 103889/ NCYC 2677 / UAMH 7654)</name>
    <name type="common">Yeast</name>
    <dbReference type="NCBI Taxonomy" id="1186058"/>
    <lineage>
        <taxon>Eukaryota</taxon>
        <taxon>Fungi</taxon>
        <taxon>Dikarya</taxon>
        <taxon>Basidiomycota</taxon>
        <taxon>Agaricomycotina</taxon>
        <taxon>Tremellomycetes</taxon>
        <taxon>Trichosporonales</taxon>
        <taxon>Trichosporonaceae</taxon>
        <taxon>Trichosporon</taxon>
    </lineage>
</organism>
<evidence type="ECO:0000256" key="2">
    <source>
        <dbReference type="RuleBase" id="RU003860"/>
    </source>
</evidence>
<evidence type="ECO:0000313" key="3">
    <source>
        <dbReference type="EMBL" id="EJT45847.1"/>
    </source>
</evidence>
<dbReference type="SUPFAM" id="SSF82657">
    <property type="entry name" value="BolA-like"/>
    <property type="match status" value="1"/>
</dbReference>
<dbReference type="InterPro" id="IPR052275">
    <property type="entry name" value="Mt_Fe-S_assembly_factor"/>
</dbReference>
<evidence type="ECO:0008006" key="5">
    <source>
        <dbReference type="Google" id="ProtNLM"/>
    </source>
</evidence>
<protein>
    <recommendedName>
        <fullName evidence="5">Bola-like protein</fullName>
    </recommendedName>
</protein>
<sequence>MSLLRSAFPRLARSAPIAQLAALRSYSARVAREGMGEGEKSIYDKLDKRFPGKQLEVQDVSGGCGSFYAILISSPEFAGLSMVKQHKLVNDCLKEDIAGIHGLQVSYWFTHVQADMQLKTIAEKDE</sequence>
<dbReference type="KEGG" id="tasa:A1Q1_05653"/>
<gene>
    <name evidence="3" type="ORF">A1Q1_05653</name>
</gene>
<dbReference type="Proteomes" id="UP000002748">
    <property type="component" value="Unassembled WGS sequence"/>
</dbReference>
<dbReference type="HOGENOM" id="CLU_109462_0_1_1"/>
<comment type="similarity">
    <text evidence="1 2">Belongs to the BolA/IbaG family.</text>
</comment>
<accession>J6ESW9</accession>
<dbReference type="InterPro" id="IPR036065">
    <property type="entry name" value="BolA-like_sf"/>
</dbReference>
<evidence type="ECO:0000256" key="1">
    <source>
        <dbReference type="ARBA" id="ARBA00005578"/>
    </source>
</evidence>
<dbReference type="EMBL" id="ALBS01000320">
    <property type="protein sequence ID" value="EJT45847.1"/>
    <property type="molecule type" value="Genomic_DNA"/>
</dbReference>
<dbReference type="VEuPathDB" id="FungiDB:A1Q1_05653"/>
<dbReference type="GeneID" id="25989165"/>
<name>J6ESW9_TRIAS</name>
<dbReference type="InterPro" id="IPR002634">
    <property type="entry name" value="BolA"/>
</dbReference>
<dbReference type="PANTHER" id="PTHR46188">
    <property type="entry name" value="BOLA-LIKE PROTEIN 3"/>
    <property type="match status" value="1"/>
</dbReference>
<dbReference type="AlphaFoldDB" id="J6ESW9"/>
<dbReference type="Gene3D" id="3.10.20.90">
    <property type="entry name" value="Phosphatidylinositol 3-kinase Catalytic Subunit, Chain A, domain 1"/>
    <property type="match status" value="1"/>
</dbReference>
<reference evidence="3 4" key="1">
    <citation type="journal article" date="2012" name="Eukaryot. Cell">
        <title>Draft genome sequence of CBS 2479, the standard type strain of Trichosporon asahii.</title>
        <authorList>
            <person name="Yang R.Y."/>
            <person name="Li H.T."/>
            <person name="Zhu H."/>
            <person name="Zhou G.P."/>
            <person name="Wang M."/>
            <person name="Wang L."/>
        </authorList>
    </citation>
    <scope>NUCLEOTIDE SEQUENCE [LARGE SCALE GENOMIC DNA]</scope>
    <source>
        <strain evidence="4">ATCC 90039 / CBS 2479 / JCM 2466 / KCTC 7840 / NCYC 2677 / UAMH 7654</strain>
    </source>
</reference>
<dbReference type="PANTHER" id="PTHR46188:SF1">
    <property type="entry name" value="BOLA-LIKE PROTEIN 3"/>
    <property type="match status" value="1"/>
</dbReference>